<evidence type="ECO:0000313" key="4">
    <source>
        <dbReference type="EMBL" id="QEG01743.1"/>
    </source>
</evidence>
<dbReference type="EMBL" id="CP036264">
    <property type="protein sequence ID" value="QEG01743.1"/>
    <property type="molecule type" value="Genomic_DNA"/>
</dbReference>
<reference evidence="4 5" key="1">
    <citation type="submission" date="2019-02" db="EMBL/GenBank/DDBJ databases">
        <title>Planctomycetal bacteria perform biofilm scaping via a novel small molecule.</title>
        <authorList>
            <person name="Jeske O."/>
            <person name="Boedeker C."/>
            <person name="Wiegand S."/>
            <person name="Breitling P."/>
            <person name="Kallscheuer N."/>
            <person name="Jogler M."/>
            <person name="Rohde M."/>
            <person name="Petersen J."/>
            <person name="Medema M.H."/>
            <person name="Surup F."/>
            <person name="Jogler C."/>
        </authorList>
    </citation>
    <scope>NUCLEOTIDE SEQUENCE [LARGE SCALE GENOMIC DNA]</scope>
    <source>
        <strain evidence="4 5">Mal15</strain>
    </source>
</reference>
<gene>
    <name evidence="4" type="ORF">Mal15_58220</name>
</gene>
<dbReference type="Gene3D" id="3.20.20.370">
    <property type="entry name" value="Glycoside hydrolase/deacetylase"/>
    <property type="match status" value="1"/>
</dbReference>
<dbReference type="Pfam" id="PF01522">
    <property type="entry name" value="Polysacc_deac_1"/>
    <property type="match status" value="1"/>
</dbReference>
<dbReference type="AlphaFoldDB" id="A0A5B9MK50"/>
<keyword evidence="2" id="KW-0732">Signal</keyword>
<evidence type="ECO:0000259" key="3">
    <source>
        <dbReference type="PROSITE" id="PS51677"/>
    </source>
</evidence>
<feature type="domain" description="NodB homology" evidence="3">
    <location>
        <begin position="89"/>
        <end position="291"/>
    </location>
</feature>
<dbReference type="PANTHER" id="PTHR34216">
    <property type="match status" value="1"/>
</dbReference>
<dbReference type="SUPFAM" id="SSF88713">
    <property type="entry name" value="Glycoside hydrolase/deacetylase"/>
    <property type="match status" value="1"/>
</dbReference>
<dbReference type="PROSITE" id="PS51677">
    <property type="entry name" value="NODB"/>
    <property type="match status" value="1"/>
</dbReference>
<dbReference type="KEGG" id="smam:Mal15_58220"/>
<dbReference type="Proteomes" id="UP000321353">
    <property type="component" value="Chromosome"/>
</dbReference>
<organism evidence="4 5">
    <name type="scientific">Stieleria maiorica</name>
    <dbReference type="NCBI Taxonomy" id="2795974"/>
    <lineage>
        <taxon>Bacteria</taxon>
        <taxon>Pseudomonadati</taxon>
        <taxon>Planctomycetota</taxon>
        <taxon>Planctomycetia</taxon>
        <taxon>Pirellulales</taxon>
        <taxon>Pirellulaceae</taxon>
        <taxon>Stieleria</taxon>
    </lineage>
</organism>
<evidence type="ECO:0000313" key="5">
    <source>
        <dbReference type="Proteomes" id="UP000321353"/>
    </source>
</evidence>
<name>A0A5B9MK50_9BACT</name>
<dbReference type="InterPro" id="IPR011330">
    <property type="entry name" value="Glyco_hydro/deAcase_b/a-brl"/>
</dbReference>
<dbReference type="GO" id="GO:0016810">
    <property type="term" value="F:hydrolase activity, acting on carbon-nitrogen (but not peptide) bonds"/>
    <property type="evidence" value="ECO:0007669"/>
    <property type="project" value="InterPro"/>
</dbReference>
<evidence type="ECO:0000256" key="1">
    <source>
        <dbReference type="ARBA" id="ARBA00004613"/>
    </source>
</evidence>
<dbReference type="InterPro" id="IPR002509">
    <property type="entry name" value="NODB_dom"/>
</dbReference>
<keyword evidence="5" id="KW-1185">Reference proteome</keyword>
<evidence type="ECO:0000256" key="2">
    <source>
        <dbReference type="ARBA" id="ARBA00022729"/>
    </source>
</evidence>
<dbReference type="GO" id="GO:0005975">
    <property type="term" value="P:carbohydrate metabolic process"/>
    <property type="evidence" value="ECO:0007669"/>
    <property type="project" value="InterPro"/>
</dbReference>
<dbReference type="RefSeq" id="WP_147870777.1">
    <property type="nucleotide sequence ID" value="NZ_CP036264.1"/>
</dbReference>
<dbReference type="PANTHER" id="PTHR34216:SF3">
    <property type="entry name" value="POLY-BETA-1,6-N-ACETYL-D-GLUCOSAMINE N-DEACETYLASE"/>
    <property type="match status" value="1"/>
</dbReference>
<dbReference type="InterPro" id="IPR051398">
    <property type="entry name" value="Polysacch_Deacetylase"/>
</dbReference>
<sequence length="291" mass="32977">MKKAREIALHAYYYGTLPMRMRYRRRLEAAGQAPLCVLFYHRVADSHPNGWTIGNREFQRQMRWLKQNADVVSLPEIQTRMRRGRNDRLAVAVTFDDGYAENCEQAIPFLIEHEIPMTYFVALDFVVHARPFPHDLERGIPLPVNTPDQLRQMAASGIEIGAHTRTHCDVGAIADAATMVDEIVTATEELGRLVDRPIRYFAFPYGQTNNLSAAAVHLAGEQGLRGVCSAYGAYNFPGADPFHIQRFHADPEFIRLKNWVTIDRRKVGFGRGYTFPETDVRVVDIAAATIC</sequence>
<protein>
    <submittedName>
        <fullName evidence="4">Polysaccharide deacetylase</fullName>
    </submittedName>
</protein>
<accession>A0A5B9MK50</accession>
<proteinExistence type="predicted"/>
<comment type="subcellular location">
    <subcellularLocation>
        <location evidence="1">Secreted</location>
    </subcellularLocation>
</comment>
<dbReference type="CDD" id="cd10918">
    <property type="entry name" value="CE4_NodB_like_5s_6s"/>
    <property type="match status" value="1"/>
</dbReference>
<dbReference type="GO" id="GO:0005576">
    <property type="term" value="C:extracellular region"/>
    <property type="evidence" value="ECO:0007669"/>
    <property type="project" value="UniProtKB-SubCell"/>
</dbReference>